<feature type="compositionally biased region" description="Basic and acidic residues" evidence="5">
    <location>
        <begin position="229"/>
        <end position="238"/>
    </location>
</feature>
<dbReference type="SUPFAM" id="SSF74653">
    <property type="entry name" value="TolA/TonB C-terminal domain"/>
    <property type="match status" value="1"/>
</dbReference>
<dbReference type="RefSeq" id="WP_093323273.1">
    <property type="nucleotide sequence ID" value="NZ_FOSZ01000003.1"/>
</dbReference>
<sequence>MIRRSLFIASFALLFSLCVHLLGLGVVVRVERAAPPPDGAGDVVTLSNTFEDFAEVEDTPEVPEPAPEPEPEQTVEPVTPPSDEDIPDTEVHVESDNPRDTFAPDTGTAQIVEPVPLAGTQSDFVPQPDVTEPTAEPDDADPVQPVTDVPAPLGTETDIADAVDPVDAEAAAAPVEPDVTEPVEDAVASLPEADLSLTPVSPLVDPDAAVIEEPELVEPIEDAPEDPVEETKEAEEKPLFPGWKDGFEELRNPTETVESPLETYRREGSLATVGGFGIQSGSAANSRGPGNSDRTNYAGRVLVHLNRTPPVHVKAVGWARVYFEISAKGALNWVEVVDSSGNADVNRAARVQIQRGAPFPLPPNGKSRQLSFWYRSG</sequence>
<dbReference type="OrthoDB" id="7930032at2"/>
<accession>A0A1I4DQ11</accession>
<reference evidence="7" key="1">
    <citation type="submission" date="2016-10" db="EMBL/GenBank/DDBJ databases">
        <authorList>
            <person name="Varghese N."/>
            <person name="Submissions S."/>
        </authorList>
    </citation>
    <scope>NUCLEOTIDE SEQUENCE [LARGE SCALE GENOMIC DNA]</scope>
    <source>
        <strain evidence="7">DSM 28453</strain>
    </source>
</reference>
<dbReference type="Pfam" id="PF13103">
    <property type="entry name" value="TonB_2"/>
    <property type="match status" value="1"/>
</dbReference>
<dbReference type="Gene3D" id="3.30.1150.10">
    <property type="match status" value="1"/>
</dbReference>
<feature type="region of interest" description="Disordered" evidence="5">
    <location>
        <begin position="119"/>
        <end position="154"/>
    </location>
</feature>
<evidence type="ECO:0000256" key="1">
    <source>
        <dbReference type="ARBA" id="ARBA00004167"/>
    </source>
</evidence>
<dbReference type="NCBIfam" id="TIGR01352">
    <property type="entry name" value="tonB_Cterm"/>
    <property type="match status" value="1"/>
</dbReference>
<name>A0A1I4DQ11_9RHOB</name>
<dbReference type="InterPro" id="IPR006260">
    <property type="entry name" value="TonB/TolA_C"/>
</dbReference>
<dbReference type="AlphaFoldDB" id="A0A1I4DQ11"/>
<proteinExistence type="predicted"/>
<feature type="compositionally biased region" description="Basic and acidic residues" evidence="5">
    <location>
        <begin position="89"/>
        <end position="99"/>
    </location>
</feature>
<dbReference type="Proteomes" id="UP000198851">
    <property type="component" value="Unassembled WGS sequence"/>
</dbReference>
<dbReference type="GO" id="GO:0016020">
    <property type="term" value="C:membrane"/>
    <property type="evidence" value="ECO:0007669"/>
    <property type="project" value="UniProtKB-SubCell"/>
</dbReference>
<keyword evidence="4" id="KW-0472">Membrane</keyword>
<evidence type="ECO:0000256" key="3">
    <source>
        <dbReference type="ARBA" id="ARBA00022989"/>
    </source>
</evidence>
<gene>
    <name evidence="6" type="ORF">SAMN04488036_103296</name>
</gene>
<keyword evidence="3" id="KW-1133">Transmembrane helix</keyword>
<evidence type="ECO:0000313" key="6">
    <source>
        <dbReference type="EMBL" id="SFK94730.1"/>
    </source>
</evidence>
<organism evidence="6 7">
    <name type="scientific">Shimia haliotis</name>
    <dbReference type="NCBI Taxonomy" id="1280847"/>
    <lineage>
        <taxon>Bacteria</taxon>
        <taxon>Pseudomonadati</taxon>
        <taxon>Pseudomonadota</taxon>
        <taxon>Alphaproteobacteria</taxon>
        <taxon>Rhodobacterales</taxon>
        <taxon>Roseobacteraceae</taxon>
    </lineage>
</organism>
<comment type="subcellular location">
    <subcellularLocation>
        <location evidence="1">Membrane</location>
        <topology evidence="1">Single-pass membrane protein</topology>
    </subcellularLocation>
</comment>
<keyword evidence="7" id="KW-1185">Reference proteome</keyword>
<evidence type="ECO:0000256" key="4">
    <source>
        <dbReference type="ARBA" id="ARBA00023136"/>
    </source>
</evidence>
<dbReference type="STRING" id="1280847.SAMN04488036_103296"/>
<keyword evidence="2" id="KW-0812">Transmembrane</keyword>
<feature type="compositionally biased region" description="Acidic residues" evidence="5">
    <location>
        <begin position="56"/>
        <end position="73"/>
    </location>
</feature>
<evidence type="ECO:0000256" key="2">
    <source>
        <dbReference type="ARBA" id="ARBA00022692"/>
    </source>
</evidence>
<protein>
    <submittedName>
        <fullName evidence="6">TonB C terminal</fullName>
    </submittedName>
</protein>
<feature type="region of interest" description="Disordered" evidence="5">
    <location>
        <begin position="56"/>
        <end position="106"/>
    </location>
</feature>
<evidence type="ECO:0000313" key="7">
    <source>
        <dbReference type="Proteomes" id="UP000198851"/>
    </source>
</evidence>
<evidence type="ECO:0000256" key="5">
    <source>
        <dbReference type="SAM" id="MobiDB-lite"/>
    </source>
</evidence>
<feature type="region of interest" description="Disordered" evidence="5">
    <location>
        <begin position="224"/>
        <end position="247"/>
    </location>
</feature>
<dbReference type="EMBL" id="FOSZ01000003">
    <property type="protein sequence ID" value="SFK94730.1"/>
    <property type="molecule type" value="Genomic_DNA"/>
</dbReference>